<evidence type="ECO:0000313" key="2">
    <source>
        <dbReference type="EMBL" id="HJA07442.1"/>
    </source>
</evidence>
<accession>A0A9D2KL40</accession>
<organism evidence="2 3">
    <name type="scientific">Candidatus Mediterraneibacter pullicola</name>
    <dbReference type="NCBI Taxonomy" id="2838682"/>
    <lineage>
        <taxon>Bacteria</taxon>
        <taxon>Bacillati</taxon>
        <taxon>Bacillota</taxon>
        <taxon>Clostridia</taxon>
        <taxon>Lachnospirales</taxon>
        <taxon>Lachnospiraceae</taxon>
        <taxon>Mediterraneibacter</taxon>
    </lineage>
</organism>
<feature type="domain" description="Thioredoxin-like fold" evidence="1">
    <location>
        <begin position="140"/>
        <end position="215"/>
    </location>
</feature>
<evidence type="ECO:0000313" key="3">
    <source>
        <dbReference type="Proteomes" id="UP000824223"/>
    </source>
</evidence>
<dbReference type="InterPro" id="IPR012336">
    <property type="entry name" value="Thioredoxin-like_fold"/>
</dbReference>
<reference evidence="2" key="2">
    <citation type="submission" date="2021-04" db="EMBL/GenBank/DDBJ databases">
        <authorList>
            <person name="Gilroy R."/>
        </authorList>
    </citation>
    <scope>NUCLEOTIDE SEQUENCE</scope>
    <source>
        <strain evidence="2">ChiSjej2B20-11307</strain>
    </source>
</reference>
<dbReference type="SUPFAM" id="SSF52833">
    <property type="entry name" value="Thioredoxin-like"/>
    <property type="match status" value="2"/>
</dbReference>
<evidence type="ECO:0000259" key="1">
    <source>
        <dbReference type="Pfam" id="PF13192"/>
    </source>
</evidence>
<sequence length="216" mass="23793">MIQNVPASSPLIDEKLKNDLSGIFGRLEDAVTIKAVIDMSAEKGKELAEFLAAAASLSEKITLEMYSPEEPDRPQELSEKWLPVCGLYKDGQYSGIAFHGVPGGQEINSFVLAIYNLSGPGQKLDMWTKRRIRKITSKTNIKICVSLSCHHCPKVVAAAQQIAALCSSVEAEMIDAGLYPDLVEKYELERVPVIIINDKEKYVGAKTIDQIIELVK</sequence>
<dbReference type="InterPro" id="IPR036249">
    <property type="entry name" value="Thioredoxin-like_sf"/>
</dbReference>
<dbReference type="AlphaFoldDB" id="A0A9D2KL40"/>
<dbReference type="Gene3D" id="3.40.30.80">
    <property type="match status" value="1"/>
</dbReference>
<dbReference type="PANTHER" id="PTHR37170:SF1">
    <property type="entry name" value="GLUTAREDOXIN-LIKE PROTEIN"/>
    <property type="match status" value="1"/>
</dbReference>
<reference evidence="2" key="1">
    <citation type="journal article" date="2021" name="PeerJ">
        <title>Extensive microbial diversity within the chicken gut microbiome revealed by metagenomics and culture.</title>
        <authorList>
            <person name="Gilroy R."/>
            <person name="Ravi A."/>
            <person name="Getino M."/>
            <person name="Pursley I."/>
            <person name="Horton D.L."/>
            <person name="Alikhan N.F."/>
            <person name="Baker D."/>
            <person name="Gharbi K."/>
            <person name="Hall N."/>
            <person name="Watson M."/>
            <person name="Adriaenssens E.M."/>
            <person name="Foster-Nyarko E."/>
            <person name="Jarju S."/>
            <person name="Secka A."/>
            <person name="Antonio M."/>
            <person name="Oren A."/>
            <person name="Chaudhuri R.R."/>
            <person name="La Ragione R."/>
            <person name="Hildebrand F."/>
            <person name="Pallen M.J."/>
        </authorList>
    </citation>
    <scope>NUCLEOTIDE SEQUENCE</scope>
    <source>
        <strain evidence="2">ChiSjej2B20-11307</strain>
    </source>
</reference>
<name>A0A9D2KL40_9FIRM</name>
<proteinExistence type="predicted"/>
<dbReference type="Pfam" id="PF13192">
    <property type="entry name" value="Thioredoxin_3"/>
    <property type="match status" value="1"/>
</dbReference>
<gene>
    <name evidence="2" type="ORF">H9798_09945</name>
</gene>
<dbReference type="EMBL" id="DXAK01000048">
    <property type="protein sequence ID" value="HJA07442.1"/>
    <property type="molecule type" value="Genomic_DNA"/>
</dbReference>
<dbReference type="PANTHER" id="PTHR37170">
    <property type="entry name" value="GLUTAREDOXIN-RELATED"/>
    <property type="match status" value="1"/>
</dbReference>
<protein>
    <submittedName>
        <fullName evidence="2">Thioredoxin family protein</fullName>
    </submittedName>
</protein>
<comment type="caution">
    <text evidence="2">The sequence shown here is derived from an EMBL/GenBank/DDBJ whole genome shotgun (WGS) entry which is preliminary data.</text>
</comment>
<dbReference type="Proteomes" id="UP000824223">
    <property type="component" value="Unassembled WGS sequence"/>
</dbReference>